<evidence type="ECO:0000313" key="3">
    <source>
        <dbReference type="Proteomes" id="UP000010847"/>
    </source>
</evidence>
<dbReference type="SUPFAM" id="SSF111283">
    <property type="entry name" value="Putative modulator of DNA gyrase, PmbA/TldD"/>
    <property type="match status" value="1"/>
</dbReference>
<keyword evidence="3" id="KW-1185">Reference proteome</keyword>
<dbReference type="STRING" id="871968.DESME_12485"/>
<evidence type="ECO:0000313" key="2">
    <source>
        <dbReference type="EMBL" id="AHF07745.1"/>
    </source>
</evidence>
<name>W0EA71_9FIRM</name>
<dbReference type="OrthoDB" id="1948998at2"/>
<reference evidence="2 3" key="1">
    <citation type="submission" date="2013-12" db="EMBL/GenBank/DDBJ databases">
        <authorList>
            <consortium name="DOE Joint Genome Institute"/>
            <person name="Smidt H."/>
            <person name="Huntemann M."/>
            <person name="Han J."/>
            <person name="Chen A."/>
            <person name="Kyrpides N."/>
            <person name="Mavromatis K."/>
            <person name="Markowitz V."/>
            <person name="Palaniappan K."/>
            <person name="Ivanova N."/>
            <person name="Schaumberg A."/>
            <person name="Pati A."/>
            <person name="Liolios K."/>
            <person name="Nordberg H.P."/>
            <person name="Cantor M.N."/>
            <person name="Hua S.X."/>
            <person name="Woyke T."/>
        </authorList>
    </citation>
    <scope>NUCLEOTIDE SEQUENCE [LARGE SCALE GENOMIC DNA]</scope>
    <source>
        <strain evidence="3">DSM 15288</strain>
    </source>
</reference>
<organism evidence="2 3">
    <name type="scientific">Desulfitobacterium metallireducens DSM 15288</name>
    <dbReference type="NCBI Taxonomy" id="871968"/>
    <lineage>
        <taxon>Bacteria</taxon>
        <taxon>Bacillati</taxon>
        <taxon>Bacillota</taxon>
        <taxon>Clostridia</taxon>
        <taxon>Eubacteriales</taxon>
        <taxon>Desulfitobacteriaceae</taxon>
        <taxon>Desulfitobacterium</taxon>
    </lineage>
</organism>
<dbReference type="PROSITE" id="PS50042">
    <property type="entry name" value="CNMP_BINDING_3"/>
    <property type="match status" value="1"/>
</dbReference>
<dbReference type="InterPro" id="IPR036059">
    <property type="entry name" value="TldD/PmbA_sf"/>
</dbReference>
<accession>W0EA71</accession>
<dbReference type="PANTHER" id="PTHR43421:SF1">
    <property type="entry name" value="METALLOPROTEASE PMBA"/>
    <property type="match status" value="1"/>
</dbReference>
<gene>
    <name evidence="2" type="ORF">DESME_12485</name>
</gene>
<dbReference type="InterPro" id="IPR000595">
    <property type="entry name" value="cNMP-bd_dom"/>
</dbReference>
<protein>
    <submittedName>
        <fullName evidence="2">Peptidase</fullName>
    </submittedName>
</protein>
<dbReference type="eggNOG" id="COG0312">
    <property type="taxonomic scope" value="Bacteria"/>
</dbReference>
<proteinExistence type="predicted"/>
<dbReference type="PANTHER" id="PTHR43421">
    <property type="entry name" value="METALLOPROTEASE PMBA"/>
    <property type="match status" value="1"/>
</dbReference>
<dbReference type="RefSeq" id="WP_006716672.1">
    <property type="nucleotide sequence ID" value="NZ_CP007032.1"/>
</dbReference>
<feature type="domain" description="Cyclic nucleotide-binding" evidence="1">
    <location>
        <begin position="56"/>
        <end position="146"/>
    </location>
</feature>
<dbReference type="Proteomes" id="UP000010847">
    <property type="component" value="Chromosome"/>
</dbReference>
<dbReference type="GO" id="GO:0006508">
    <property type="term" value="P:proteolysis"/>
    <property type="evidence" value="ECO:0007669"/>
    <property type="project" value="InterPro"/>
</dbReference>
<sequence length="439" mass="49356">MKLIAHLEDLLYKAQTSPADQKLKIRDWRIVVHEAQLISLGIKDNEPGSVYTPPSYRQGESGEVVIVWEDGRLSQARVQAVSGKNAQVGEEQLQEWYQAAYEDPDGREIPAPEAIPLVAVEDRAVQRILAGEDEILFEQVSRLLKDRPEQAEMQAGIQAAWGYRHIRNSKGLAVTYQESQYALSYSFDSLVGGWFAKRRLISEEEWVRTWQQTLEYYQAMQQEADPVGTQTTVVFSPGVLDSFLEQFIVPNFVGQSILEGQSAFRVEHFEKQEQVFNEGLTLMVDPLRPFELGSYLVTSEGIAAERTVLVQDGVLKTPFLRVKDARRWGVKPTALPQGTSGLYLKHNQEESWSEVLAGIEDGILILSVLGMHTQNSVAGEYSLSAPQSLRIENGKIVGKTDVKLSGNFFKDLKSPYTRFAKSELFTKPYILVKTGLQTL</sequence>
<dbReference type="KEGG" id="dmt:DESME_12485"/>
<dbReference type="EMBL" id="CP007032">
    <property type="protein sequence ID" value="AHF07745.1"/>
    <property type="molecule type" value="Genomic_DNA"/>
</dbReference>
<dbReference type="GO" id="GO:0008237">
    <property type="term" value="F:metallopeptidase activity"/>
    <property type="evidence" value="ECO:0007669"/>
    <property type="project" value="InterPro"/>
</dbReference>
<dbReference type="AlphaFoldDB" id="W0EA71"/>
<dbReference type="GO" id="GO:0005829">
    <property type="term" value="C:cytosol"/>
    <property type="evidence" value="ECO:0007669"/>
    <property type="project" value="TreeGrafter"/>
</dbReference>
<dbReference type="HOGENOM" id="CLU_623654_0_0_9"/>
<dbReference type="InterPro" id="IPR045569">
    <property type="entry name" value="Metalloprtase-TldD/E_C"/>
</dbReference>
<dbReference type="Pfam" id="PF19289">
    <property type="entry name" value="PmbA_TldD_3rd"/>
    <property type="match status" value="1"/>
</dbReference>
<evidence type="ECO:0000259" key="1">
    <source>
        <dbReference type="PROSITE" id="PS50042"/>
    </source>
</evidence>
<dbReference type="InterPro" id="IPR047657">
    <property type="entry name" value="PmbA"/>
</dbReference>